<feature type="transmembrane region" description="Helical" evidence="8">
    <location>
        <begin position="292"/>
        <end position="312"/>
    </location>
</feature>
<evidence type="ECO:0000256" key="4">
    <source>
        <dbReference type="ARBA" id="ARBA00022692"/>
    </source>
</evidence>
<feature type="transmembrane region" description="Helical" evidence="8">
    <location>
        <begin position="526"/>
        <end position="543"/>
    </location>
</feature>
<keyword evidence="3" id="KW-1003">Cell membrane</keyword>
<dbReference type="Proteomes" id="UP000730482">
    <property type="component" value="Unassembled WGS sequence"/>
</dbReference>
<name>A0ABS5KGE1_9ACTN</name>
<feature type="transmembrane region" description="Helical" evidence="8">
    <location>
        <begin position="324"/>
        <end position="347"/>
    </location>
</feature>
<feature type="region of interest" description="Disordered" evidence="7">
    <location>
        <begin position="693"/>
        <end position="721"/>
    </location>
</feature>
<evidence type="ECO:0000256" key="8">
    <source>
        <dbReference type="SAM" id="Phobius"/>
    </source>
</evidence>
<feature type="compositionally biased region" description="Basic and acidic residues" evidence="7">
    <location>
        <begin position="695"/>
        <end position="707"/>
    </location>
</feature>
<dbReference type="InterPro" id="IPR000731">
    <property type="entry name" value="SSD"/>
</dbReference>
<comment type="subcellular location">
    <subcellularLocation>
        <location evidence="1">Cell membrane</location>
        <topology evidence="1">Multi-pass membrane protein</topology>
    </subcellularLocation>
</comment>
<evidence type="ECO:0000256" key="3">
    <source>
        <dbReference type="ARBA" id="ARBA00022475"/>
    </source>
</evidence>
<reference evidence="10 11" key="1">
    <citation type="submission" date="2020-02" db="EMBL/GenBank/DDBJ databases">
        <title>Acidophilic actinobacteria isolated from forest soil.</title>
        <authorList>
            <person name="Golinska P."/>
        </authorList>
    </citation>
    <scope>NUCLEOTIDE SEQUENCE [LARGE SCALE GENOMIC DNA]</scope>
    <source>
        <strain evidence="10 11">NL8</strain>
    </source>
</reference>
<feature type="transmembrane region" description="Helical" evidence="8">
    <location>
        <begin position="623"/>
        <end position="644"/>
    </location>
</feature>
<feature type="transmembrane region" description="Helical" evidence="8">
    <location>
        <begin position="583"/>
        <end position="602"/>
    </location>
</feature>
<dbReference type="InterPro" id="IPR050545">
    <property type="entry name" value="Mycobact_MmpL"/>
</dbReference>
<feature type="transmembrane region" description="Helical" evidence="8">
    <location>
        <begin position="214"/>
        <end position="233"/>
    </location>
</feature>
<feature type="transmembrane region" description="Helical" evidence="8">
    <location>
        <begin position="245"/>
        <end position="267"/>
    </location>
</feature>
<sequence length="721" mass="73492">MRTSPATATVAEQPPPTPDRLARTLRWARWPVLLMWLVALVVLAPLSGVTADDSAQANLPASAASTKVAEIQNDASPNRSDDVVVVFVDNSGLSANDRTAVNAAQHAVSALVGPSLRLTAPGAPQNADGKAMQFTAHVLATQADLSSADTAAVKAVRAAVAGPVTQAGDGLQVAVTGAAAITADNGLGNQNALLLTALVIVVVILLLVYRSPLLWLFPLLGTLAALVLAKAVTHGLTNAGVTVTSLSTAILTVLVMGASTDYALLLVHRYREELRVQATPAEAMAIALRRTLPALAASAATVICAMLCLLAARSSALHGLGPVAAVAIGAVLLAQLTLLPALLLVVGRVGFWPLIPRPGKPGADGSRMWNAVGTRVSKRPALVAATSVLLLGAACFGLAALHTDNNPIALIKGQAGSVVGEKMVNAHYPPGEIAPLTVLVPPAQAADALKAAQSSPNVQSVQASDPVGGYSTASVTLNVPPYESSGYTAIKDLRSRLATAAPGALVGGGPAVQYDTSQAAGADTKVLIPLVLIVVLLIISILVRAVVASILLVATTALSFGASFGLATLLWHALGYPGIEAQLPLYVFVFLVALGVDYNIFLIGRIREEARDTDIRTATLRGLSVTGGVITAAGVVLAATFAALSRLPYVPVAQVGTAIAVGVLLDTLLVRTVLVPAGLLILGDRSWWPSRPAHRLGEADHGGDASPRKAAGPASEAPAGG</sequence>
<dbReference type="InterPro" id="IPR004869">
    <property type="entry name" value="MMPL_dom"/>
</dbReference>
<evidence type="ECO:0000259" key="9">
    <source>
        <dbReference type="PROSITE" id="PS50156"/>
    </source>
</evidence>
<dbReference type="Pfam" id="PF03176">
    <property type="entry name" value="MMPL"/>
    <property type="match status" value="2"/>
</dbReference>
<feature type="transmembrane region" description="Helical" evidence="8">
    <location>
        <begin position="30"/>
        <end position="51"/>
    </location>
</feature>
<evidence type="ECO:0000256" key="1">
    <source>
        <dbReference type="ARBA" id="ARBA00004651"/>
    </source>
</evidence>
<dbReference type="RefSeq" id="WP_212006946.1">
    <property type="nucleotide sequence ID" value="NZ_JAAFYZ010000001.1"/>
</dbReference>
<gene>
    <name evidence="10" type="ORF">KGQ19_00180</name>
</gene>
<evidence type="ECO:0000313" key="11">
    <source>
        <dbReference type="Proteomes" id="UP000730482"/>
    </source>
</evidence>
<comment type="similarity">
    <text evidence="2">Belongs to the resistance-nodulation-cell division (RND) (TC 2.A.6) family. MmpL subfamily.</text>
</comment>
<protein>
    <submittedName>
        <fullName evidence="10">MMPL family transporter</fullName>
    </submittedName>
</protein>
<evidence type="ECO:0000256" key="5">
    <source>
        <dbReference type="ARBA" id="ARBA00022989"/>
    </source>
</evidence>
<feature type="domain" description="SSD" evidence="9">
    <location>
        <begin position="553"/>
        <end position="681"/>
    </location>
</feature>
<evidence type="ECO:0000256" key="6">
    <source>
        <dbReference type="ARBA" id="ARBA00023136"/>
    </source>
</evidence>
<feature type="transmembrane region" description="Helical" evidence="8">
    <location>
        <begin position="656"/>
        <end position="682"/>
    </location>
</feature>
<keyword evidence="5 8" id="KW-1133">Transmembrane helix</keyword>
<keyword evidence="11" id="KW-1185">Reference proteome</keyword>
<evidence type="ECO:0000256" key="2">
    <source>
        <dbReference type="ARBA" id="ARBA00010157"/>
    </source>
</evidence>
<keyword evidence="4 8" id="KW-0812">Transmembrane</keyword>
<feature type="compositionally biased region" description="Low complexity" evidence="7">
    <location>
        <begin position="710"/>
        <end position="721"/>
    </location>
</feature>
<keyword evidence="6 8" id="KW-0472">Membrane</keyword>
<feature type="domain" description="SSD" evidence="9">
    <location>
        <begin position="240"/>
        <end position="345"/>
    </location>
</feature>
<dbReference type="PANTHER" id="PTHR33406">
    <property type="entry name" value="MEMBRANE PROTEIN MJ1562-RELATED"/>
    <property type="match status" value="1"/>
</dbReference>
<evidence type="ECO:0000256" key="7">
    <source>
        <dbReference type="SAM" id="MobiDB-lite"/>
    </source>
</evidence>
<comment type="caution">
    <text evidence="10">The sequence shown here is derived from an EMBL/GenBank/DDBJ whole genome shotgun (WGS) entry which is preliminary data.</text>
</comment>
<dbReference type="SUPFAM" id="SSF82866">
    <property type="entry name" value="Multidrug efflux transporter AcrB transmembrane domain"/>
    <property type="match status" value="2"/>
</dbReference>
<feature type="transmembrane region" description="Helical" evidence="8">
    <location>
        <begin position="192"/>
        <end position="209"/>
    </location>
</feature>
<dbReference type="EMBL" id="JAAFYZ010000001">
    <property type="protein sequence ID" value="MBS2545274.1"/>
    <property type="molecule type" value="Genomic_DNA"/>
</dbReference>
<feature type="transmembrane region" description="Helical" evidence="8">
    <location>
        <begin position="550"/>
        <end position="571"/>
    </location>
</feature>
<proteinExistence type="inferred from homology"/>
<dbReference type="PANTHER" id="PTHR33406:SF6">
    <property type="entry name" value="MEMBRANE PROTEIN YDGH-RELATED"/>
    <property type="match status" value="1"/>
</dbReference>
<feature type="transmembrane region" description="Helical" evidence="8">
    <location>
        <begin position="381"/>
        <end position="401"/>
    </location>
</feature>
<accession>A0ABS5KGE1</accession>
<evidence type="ECO:0000313" key="10">
    <source>
        <dbReference type="EMBL" id="MBS2545274.1"/>
    </source>
</evidence>
<dbReference type="PROSITE" id="PS50156">
    <property type="entry name" value="SSD"/>
    <property type="match status" value="2"/>
</dbReference>
<organism evidence="10 11">
    <name type="scientific">Catenulispora pinistramenti</name>
    <dbReference type="NCBI Taxonomy" id="2705254"/>
    <lineage>
        <taxon>Bacteria</taxon>
        <taxon>Bacillati</taxon>
        <taxon>Actinomycetota</taxon>
        <taxon>Actinomycetes</taxon>
        <taxon>Catenulisporales</taxon>
        <taxon>Catenulisporaceae</taxon>
        <taxon>Catenulispora</taxon>
    </lineage>
</organism>
<dbReference type="Gene3D" id="1.20.1640.10">
    <property type="entry name" value="Multidrug efflux transporter AcrB transmembrane domain"/>
    <property type="match status" value="2"/>
</dbReference>